<dbReference type="Proteomes" id="UP000634136">
    <property type="component" value="Unassembled WGS sequence"/>
</dbReference>
<proteinExistence type="predicted"/>
<comment type="caution">
    <text evidence="1">The sequence shown here is derived from an EMBL/GenBank/DDBJ whole genome shotgun (WGS) entry which is preliminary data.</text>
</comment>
<gene>
    <name evidence="1" type="ORF">G2W53_041780</name>
</gene>
<name>A0A834W374_9FABA</name>
<accession>A0A834W374</accession>
<evidence type="ECO:0000313" key="2">
    <source>
        <dbReference type="Proteomes" id="UP000634136"/>
    </source>
</evidence>
<keyword evidence="2" id="KW-1185">Reference proteome</keyword>
<protein>
    <submittedName>
        <fullName evidence="1">Uncharacterized protein</fullName>
    </submittedName>
</protein>
<dbReference type="EMBL" id="JAAIUW010000013">
    <property type="protein sequence ID" value="KAF7802669.1"/>
    <property type="molecule type" value="Genomic_DNA"/>
</dbReference>
<reference evidence="1" key="1">
    <citation type="submission" date="2020-09" db="EMBL/GenBank/DDBJ databases">
        <title>Genome-Enabled Discovery of Anthraquinone Biosynthesis in Senna tora.</title>
        <authorList>
            <person name="Kang S.-H."/>
            <person name="Pandey R.P."/>
            <person name="Lee C.-M."/>
            <person name="Sim J.-S."/>
            <person name="Jeong J.-T."/>
            <person name="Choi B.-S."/>
            <person name="Jung M."/>
            <person name="Ginzburg D."/>
            <person name="Zhao K."/>
            <person name="Won S.Y."/>
            <person name="Oh T.-J."/>
            <person name="Yu Y."/>
            <person name="Kim N.-H."/>
            <person name="Lee O.R."/>
            <person name="Lee T.-H."/>
            <person name="Bashyal P."/>
            <person name="Kim T.-S."/>
            <person name="Lee W.-H."/>
            <person name="Kawkins C."/>
            <person name="Kim C.-K."/>
            <person name="Kim J.S."/>
            <person name="Ahn B.O."/>
            <person name="Rhee S.Y."/>
            <person name="Sohng J.K."/>
        </authorList>
    </citation>
    <scope>NUCLEOTIDE SEQUENCE</scope>
    <source>
        <tissue evidence="1">Leaf</tissue>
    </source>
</reference>
<evidence type="ECO:0000313" key="1">
    <source>
        <dbReference type="EMBL" id="KAF7802669.1"/>
    </source>
</evidence>
<organism evidence="1 2">
    <name type="scientific">Senna tora</name>
    <dbReference type="NCBI Taxonomy" id="362788"/>
    <lineage>
        <taxon>Eukaryota</taxon>
        <taxon>Viridiplantae</taxon>
        <taxon>Streptophyta</taxon>
        <taxon>Embryophyta</taxon>
        <taxon>Tracheophyta</taxon>
        <taxon>Spermatophyta</taxon>
        <taxon>Magnoliopsida</taxon>
        <taxon>eudicotyledons</taxon>
        <taxon>Gunneridae</taxon>
        <taxon>Pentapetalae</taxon>
        <taxon>rosids</taxon>
        <taxon>fabids</taxon>
        <taxon>Fabales</taxon>
        <taxon>Fabaceae</taxon>
        <taxon>Caesalpinioideae</taxon>
        <taxon>Cassia clade</taxon>
        <taxon>Senna</taxon>
    </lineage>
</organism>
<dbReference type="AlphaFoldDB" id="A0A834W374"/>
<sequence>MGFKDEHVTFNVFNSIKSPKENENFLKVEVVKEDVNRATVNGDLKDHYIDPGETPQKFLTEIDTANQFGGVQKNLTGRDAKTWHSCKATSTSYALFDPD</sequence>